<keyword evidence="4" id="KW-1185">Reference proteome</keyword>
<dbReference type="NCBIfam" id="TIGR00296">
    <property type="entry name" value="TIGR00296 family protein"/>
    <property type="match status" value="1"/>
</dbReference>
<dbReference type="PANTHER" id="PTHR13016:SF0">
    <property type="entry name" value="AMME SYNDROME CANDIDATE GENE 1 PROTEIN"/>
    <property type="match status" value="1"/>
</dbReference>
<protein>
    <recommendedName>
        <fullName evidence="2">AMMECR1 domain-containing protein</fullName>
    </recommendedName>
</protein>
<evidence type="ECO:0000259" key="2">
    <source>
        <dbReference type="PROSITE" id="PS51112"/>
    </source>
</evidence>
<name>A0A836H9H3_9TRYP</name>
<dbReference type="EMBL" id="JAFJZO010000032">
    <property type="protein sequence ID" value="KAG5496122.1"/>
    <property type="molecule type" value="Genomic_DNA"/>
</dbReference>
<accession>A0A836H9H3</accession>
<dbReference type="Pfam" id="PF01871">
    <property type="entry name" value="AMMECR1"/>
    <property type="match status" value="1"/>
</dbReference>
<dbReference type="Proteomes" id="UP000674318">
    <property type="component" value="Chromosome 32"/>
</dbReference>
<dbReference type="InterPro" id="IPR027485">
    <property type="entry name" value="AMMECR1_N"/>
</dbReference>
<evidence type="ECO:0000256" key="1">
    <source>
        <dbReference type="SAM" id="MobiDB-lite"/>
    </source>
</evidence>
<dbReference type="InterPro" id="IPR027623">
    <property type="entry name" value="AmmeMemoSam_A"/>
</dbReference>
<dbReference type="InterPro" id="IPR002733">
    <property type="entry name" value="AMMECR1_domain"/>
</dbReference>
<dbReference type="RefSeq" id="XP_067754605.1">
    <property type="nucleotide sequence ID" value="XM_067898448.1"/>
</dbReference>
<dbReference type="PROSITE" id="PS51112">
    <property type="entry name" value="AMMECR1"/>
    <property type="match status" value="1"/>
</dbReference>
<dbReference type="GeneID" id="94288525"/>
<feature type="domain" description="AMMECR1" evidence="2">
    <location>
        <begin position="63"/>
        <end position="253"/>
    </location>
</feature>
<dbReference type="PANTHER" id="PTHR13016">
    <property type="entry name" value="AMMECR1 HOMOLOG"/>
    <property type="match status" value="1"/>
</dbReference>
<organism evidence="3 4">
    <name type="scientific">Porcisia hertigi</name>
    <dbReference type="NCBI Taxonomy" id="2761500"/>
    <lineage>
        <taxon>Eukaryota</taxon>
        <taxon>Discoba</taxon>
        <taxon>Euglenozoa</taxon>
        <taxon>Kinetoplastea</taxon>
        <taxon>Metakinetoplastina</taxon>
        <taxon>Trypanosomatida</taxon>
        <taxon>Trypanosomatidae</taxon>
        <taxon>Leishmaniinae</taxon>
        <taxon>Porcisia</taxon>
    </lineage>
</organism>
<reference evidence="3 4" key="1">
    <citation type="submission" date="2021-02" db="EMBL/GenBank/DDBJ databases">
        <title>Porcisia hertigi Genome sequencing and assembly.</title>
        <authorList>
            <person name="Almutairi H."/>
            <person name="Gatherer D."/>
        </authorList>
    </citation>
    <scope>NUCLEOTIDE SEQUENCE [LARGE SCALE GENOMIC DNA]</scope>
    <source>
        <strain evidence="3 4">C119</strain>
    </source>
</reference>
<dbReference type="Gene3D" id="3.30.700.20">
    <property type="entry name" value="Hypothetical protein ph0010, domain 1"/>
    <property type="match status" value="1"/>
</dbReference>
<gene>
    <name evidence="3" type="ORF">JKF63_02423</name>
</gene>
<dbReference type="InterPro" id="IPR023473">
    <property type="entry name" value="AMMECR1"/>
</dbReference>
<feature type="compositionally biased region" description="Polar residues" evidence="1">
    <location>
        <begin position="14"/>
        <end position="25"/>
    </location>
</feature>
<dbReference type="OrthoDB" id="24630at2759"/>
<dbReference type="SUPFAM" id="SSF143447">
    <property type="entry name" value="AMMECR1-like"/>
    <property type="match status" value="1"/>
</dbReference>
<dbReference type="InterPro" id="IPR036071">
    <property type="entry name" value="AMMECR1_dom_sf"/>
</dbReference>
<comment type="caution">
    <text evidence="3">The sequence shown here is derived from an EMBL/GenBank/DDBJ whole genome shotgun (WGS) entry which is preliminary data.</text>
</comment>
<sequence length="253" mass="28393">MPSSPIPLRRSSSHTQSRTPRQSSTKVKRDLCSRPSLDRSQAKKEKRDTKRYPLTATSPPRGSPSCAMSATPEMAEYCLRVIEQEINSPNAPPVPLPTIPKEDSACFVTLTTLPHDRLRGCIGSLRPGDLKKDMRRLAIAAAFEDSRFPKVKKVELPTLRCCFSLLHTFEPCSAWDDWEIGKHGLIAEYDGYSATYLPSVAEEQGWDHRETLVSLLEKAGFEEPVTDKILGKVHMTRYQVSKAFKDYKDVAVS</sequence>
<feature type="compositionally biased region" description="Basic and acidic residues" evidence="1">
    <location>
        <begin position="27"/>
        <end position="51"/>
    </location>
</feature>
<evidence type="ECO:0000313" key="3">
    <source>
        <dbReference type="EMBL" id="KAG5496122.1"/>
    </source>
</evidence>
<feature type="region of interest" description="Disordered" evidence="1">
    <location>
        <begin position="1"/>
        <end position="68"/>
    </location>
</feature>
<proteinExistence type="predicted"/>
<dbReference type="AlphaFoldDB" id="A0A836H9H3"/>
<dbReference type="Gene3D" id="3.30.1490.150">
    <property type="entry name" value="Hypothetical protein ph0010, domain 2"/>
    <property type="match status" value="1"/>
</dbReference>
<dbReference type="NCBIfam" id="TIGR04335">
    <property type="entry name" value="AmmeMemoSam_A"/>
    <property type="match status" value="1"/>
</dbReference>
<dbReference type="KEGG" id="phet:94288525"/>
<feature type="compositionally biased region" description="Low complexity" evidence="1">
    <location>
        <begin position="1"/>
        <end position="10"/>
    </location>
</feature>
<evidence type="ECO:0000313" key="4">
    <source>
        <dbReference type="Proteomes" id="UP000674318"/>
    </source>
</evidence>